<name>A0A0F9DDS5_9ZZZZ</name>
<feature type="non-terminal residue" evidence="5">
    <location>
        <position position="81"/>
    </location>
</feature>
<dbReference type="AlphaFoldDB" id="A0A0F9DDS5"/>
<proteinExistence type="predicted"/>
<dbReference type="PROSITE" id="PS51760">
    <property type="entry name" value="GH10_2"/>
    <property type="match status" value="1"/>
</dbReference>
<protein>
    <recommendedName>
        <fullName evidence="4">GH10 domain-containing protein</fullName>
    </recommendedName>
</protein>
<evidence type="ECO:0000313" key="5">
    <source>
        <dbReference type="EMBL" id="KKL51866.1"/>
    </source>
</evidence>
<keyword evidence="3" id="KW-0624">Polysaccharide degradation</keyword>
<sequence length="81" mass="9438">MKKYSDLLEVSRNHIDNVATHFKGNIHSWDVVNEVIKDDGNGPNNSGGYWFFNEDAINNNNDTILFVEGEHDVMMIWQWLK</sequence>
<dbReference type="Gene3D" id="3.20.20.80">
    <property type="entry name" value="Glycosidases"/>
    <property type="match status" value="1"/>
</dbReference>
<dbReference type="Pfam" id="PF00331">
    <property type="entry name" value="Glyco_hydro_10"/>
    <property type="match status" value="1"/>
</dbReference>
<dbReference type="InterPro" id="IPR001000">
    <property type="entry name" value="GH10_dom"/>
</dbReference>
<evidence type="ECO:0000256" key="2">
    <source>
        <dbReference type="ARBA" id="ARBA00023277"/>
    </source>
</evidence>
<dbReference type="GO" id="GO:0000272">
    <property type="term" value="P:polysaccharide catabolic process"/>
    <property type="evidence" value="ECO:0007669"/>
    <property type="project" value="UniProtKB-KW"/>
</dbReference>
<dbReference type="GO" id="GO:0004553">
    <property type="term" value="F:hydrolase activity, hydrolyzing O-glycosyl compounds"/>
    <property type="evidence" value="ECO:0007669"/>
    <property type="project" value="InterPro"/>
</dbReference>
<accession>A0A0F9DDS5</accession>
<evidence type="ECO:0000259" key="4">
    <source>
        <dbReference type="PROSITE" id="PS51760"/>
    </source>
</evidence>
<keyword evidence="2" id="KW-0119">Carbohydrate metabolism</keyword>
<reference evidence="5" key="1">
    <citation type="journal article" date="2015" name="Nature">
        <title>Complex archaea that bridge the gap between prokaryotes and eukaryotes.</title>
        <authorList>
            <person name="Spang A."/>
            <person name="Saw J.H."/>
            <person name="Jorgensen S.L."/>
            <person name="Zaremba-Niedzwiedzka K."/>
            <person name="Martijn J."/>
            <person name="Lind A.E."/>
            <person name="van Eijk R."/>
            <person name="Schleper C."/>
            <person name="Guy L."/>
            <person name="Ettema T.J."/>
        </authorList>
    </citation>
    <scope>NUCLEOTIDE SEQUENCE</scope>
</reference>
<dbReference type="InterPro" id="IPR017853">
    <property type="entry name" value="GH"/>
</dbReference>
<dbReference type="SUPFAM" id="SSF51445">
    <property type="entry name" value="(Trans)glycosidases"/>
    <property type="match status" value="1"/>
</dbReference>
<dbReference type="EMBL" id="LAZR01032099">
    <property type="protein sequence ID" value="KKL51866.1"/>
    <property type="molecule type" value="Genomic_DNA"/>
</dbReference>
<comment type="caution">
    <text evidence="5">The sequence shown here is derived from an EMBL/GenBank/DDBJ whole genome shotgun (WGS) entry which is preliminary data.</text>
</comment>
<evidence type="ECO:0000256" key="3">
    <source>
        <dbReference type="ARBA" id="ARBA00023326"/>
    </source>
</evidence>
<feature type="domain" description="GH10" evidence="4">
    <location>
        <begin position="1"/>
        <end position="81"/>
    </location>
</feature>
<keyword evidence="1" id="KW-0378">Hydrolase</keyword>
<gene>
    <name evidence="5" type="ORF">LCGC14_2291220</name>
</gene>
<organism evidence="5">
    <name type="scientific">marine sediment metagenome</name>
    <dbReference type="NCBI Taxonomy" id="412755"/>
    <lineage>
        <taxon>unclassified sequences</taxon>
        <taxon>metagenomes</taxon>
        <taxon>ecological metagenomes</taxon>
    </lineage>
</organism>
<evidence type="ECO:0000256" key="1">
    <source>
        <dbReference type="ARBA" id="ARBA00022801"/>
    </source>
</evidence>